<evidence type="ECO:0000313" key="2">
    <source>
        <dbReference type="Proteomes" id="UP000006729"/>
    </source>
</evidence>
<gene>
    <name evidence="1" type="ORF">POPTR_001G078300v4</name>
</gene>
<dbReference type="Proteomes" id="UP000006729">
    <property type="component" value="Chromosome 1"/>
</dbReference>
<reference evidence="1 2" key="1">
    <citation type="journal article" date="2006" name="Science">
        <title>The genome of black cottonwood, Populus trichocarpa (Torr. &amp; Gray).</title>
        <authorList>
            <person name="Tuskan G.A."/>
            <person name="Difazio S."/>
            <person name="Jansson S."/>
            <person name="Bohlmann J."/>
            <person name="Grigoriev I."/>
            <person name="Hellsten U."/>
            <person name="Putnam N."/>
            <person name="Ralph S."/>
            <person name="Rombauts S."/>
            <person name="Salamov A."/>
            <person name="Schein J."/>
            <person name="Sterck L."/>
            <person name="Aerts A."/>
            <person name="Bhalerao R.R."/>
            <person name="Bhalerao R.P."/>
            <person name="Blaudez D."/>
            <person name="Boerjan W."/>
            <person name="Brun A."/>
            <person name="Brunner A."/>
            <person name="Busov V."/>
            <person name="Campbell M."/>
            <person name="Carlson J."/>
            <person name="Chalot M."/>
            <person name="Chapman J."/>
            <person name="Chen G.L."/>
            <person name="Cooper D."/>
            <person name="Coutinho P.M."/>
            <person name="Couturier J."/>
            <person name="Covert S."/>
            <person name="Cronk Q."/>
            <person name="Cunningham R."/>
            <person name="Davis J."/>
            <person name="Degroeve S."/>
            <person name="Dejardin A."/>
            <person name="Depamphilis C."/>
            <person name="Detter J."/>
            <person name="Dirks B."/>
            <person name="Dubchak I."/>
            <person name="Duplessis S."/>
            <person name="Ehlting J."/>
            <person name="Ellis B."/>
            <person name="Gendler K."/>
            <person name="Goodstein D."/>
            <person name="Gribskov M."/>
            <person name="Grimwood J."/>
            <person name="Groover A."/>
            <person name="Gunter L."/>
            <person name="Hamberger B."/>
            <person name="Heinze B."/>
            <person name="Helariutta Y."/>
            <person name="Henrissat B."/>
            <person name="Holligan D."/>
            <person name="Holt R."/>
            <person name="Huang W."/>
            <person name="Islam-Faridi N."/>
            <person name="Jones S."/>
            <person name="Jones-Rhoades M."/>
            <person name="Jorgensen R."/>
            <person name="Joshi C."/>
            <person name="Kangasjarvi J."/>
            <person name="Karlsson J."/>
            <person name="Kelleher C."/>
            <person name="Kirkpatrick R."/>
            <person name="Kirst M."/>
            <person name="Kohler A."/>
            <person name="Kalluri U."/>
            <person name="Larimer F."/>
            <person name="Leebens-Mack J."/>
            <person name="Leple J.C."/>
            <person name="Locascio P."/>
            <person name="Lou Y."/>
            <person name="Lucas S."/>
            <person name="Martin F."/>
            <person name="Montanini B."/>
            <person name="Napoli C."/>
            <person name="Nelson D.R."/>
            <person name="Nelson C."/>
            <person name="Nieminen K."/>
            <person name="Nilsson O."/>
            <person name="Pereda V."/>
            <person name="Peter G."/>
            <person name="Philippe R."/>
            <person name="Pilate G."/>
            <person name="Poliakov A."/>
            <person name="Razumovskaya J."/>
            <person name="Richardson P."/>
            <person name="Rinaldi C."/>
            <person name="Ritland K."/>
            <person name="Rouze P."/>
            <person name="Ryaboy D."/>
            <person name="Schmutz J."/>
            <person name="Schrader J."/>
            <person name="Segerman B."/>
            <person name="Shin H."/>
            <person name="Siddiqui A."/>
            <person name="Sterky F."/>
            <person name="Terry A."/>
            <person name="Tsai C.J."/>
            <person name="Uberbacher E."/>
            <person name="Unneberg P."/>
            <person name="Vahala J."/>
            <person name="Wall K."/>
            <person name="Wessler S."/>
            <person name="Yang G."/>
            <person name="Yin T."/>
            <person name="Douglas C."/>
            <person name="Marra M."/>
            <person name="Sandberg G."/>
            <person name="Van de Peer Y."/>
            <person name="Rokhsar D."/>
        </authorList>
    </citation>
    <scope>NUCLEOTIDE SEQUENCE [LARGE SCALE GENOMIC DNA]</scope>
    <source>
        <strain evidence="2">cv. Nisqually</strain>
    </source>
</reference>
<accession>A0ACC0THH7</accession>
<proteinExistence type="predicted"/>
<sequence>MNIVHLLLTPYFNFSLYLLGKKRKSDGEHAKGFKKMKEVLKEDLRNLDKVTAQLSNIVENQENLMNNLLNQLLGSDELELLKEESAISCPGGPIWDVCMSETKDPVDIISLLKYRSKMLDRKIQILYEMMFK</sequence>
<protein>
    <submittedName>
        <fullName evidence="1">Uncharacterized protein</fullName>
    </submittedName>
</protein>
<comment type="caution">
    <text evidence="1">The sequence shown here is derived from an EMBL/GenBank/DDBJ whole genome shotgun (WGS) entry which is preliminary data.</text>
</comment>
<evidence type="ECO:0000313" key="1">
    <source>
        <dbReference type="EMBL" id="KAI9401082.1"/>
    </source>
</evidence>
<keyword evidence="2" id="KW-1185">Reference proteome</keyword>
<dbReference type="EMBL" id="CM009290">
    <property type="protein sequence ID" value="KAI9401082.1"/>
    <property type="molecule type" value="Genomic_DNA"/>
</dbReference>
<organism evidence="1 2">
    <name type="scientific">Populus trichocarpa</name>
    <name type="common">Western balsam poplar</name>
    <name type="synonym">Populus balsamifera subsp. trichocarpa</name>
    <dbReference type="NCBI Taxonomy" id="3694"/>
    <lineage>
        <taxon>Eukaryota</taxon>
        <taxon>Viridiplantae</taxon>
        <taxon>Streptophyta</taxon>
        <taxon>Embryophyta</taxon>
        <taxon>Tracheophyta</taxon>
        <taxon>Spermatophyta</taxon>
        <taxon>Magnoliopsida</taxon>
        <taxon>eudicotyledons</taxon>
        <taxon>Gunneridae</taxon>
        <taxon>Pentapetalae</taxon>
        <taxon>rosids</taxon>
        <taxon>fabids</taxon>
        <taxon>Malpighiales</taxon>
        <taxon>Salicaceae</taxon>
        <taxon>Saliceae</taxon>
        <taxon>Populus</taxon>
    </lineage>
</organism>
<name>A0ACC0THH7_POPTR</name>